<sequence>MRAYDRSKQIIQPTVLAKKVQVFDVDGGYVHIYAPLDWDDPLDKEFCFQCAVVNKTPGEAAAEKEIKANYEKYLLSTSQPNSWDTEAIQSREVTWHEVETDDDNSRQTIPGFPNAYITACGRHLVIRPKIKGKDGELYTRHSWWGDKGENSDKWENISIDPNRLDKAKAPTICSDSQSQIDAIMKSMRKEQQDEVDVRARLPDPAIKMVVEEFKPVVKAVVDALVDKNSAFAKAHPILSSIAQKAKEWADAHPGGWFPKKKK</sequence>
<keyword evidence="2" id="KW-1185">Reference proteome</keyword>
<organism evidence="1 2">
    <name type="scientific">Drechslerella stenobrocha 248</name>
    <dbReference type="NCBI Taxonomy" id="1043628"/>
    <lineage>
        <taxon>Eukaryota</taxon>
        <taxon>Fungi</taxon>
        <taxon>Dikarya</taxon>
        <taxon>Ascomycota</taxon>
        <taxon>Pezizomycotina</taxon>
        <taxon>Orbiliomycetes</taxon>
        <taxon>Orbiliales</taxon>
        <taxon>Orbiliaceae</taxon>
        <taxon>Drechslerella</taxon>
    </lineage>
</organism>
<name>W7HVJ6_9PEZI</name>
<evidence type="ECO:0000313" key="1">
    <source>
        <dbReference type="EMBL" id="EWC47534.1"/>
    </source>
</evidence>
<accession>W7HVJ6</accession>
<proteinExistence type="predicted"/>
<evidence type="ECO:0000313" key="2">
    <source>
        <dbReference type="Proteomes" id="UP000024837"/>
    </source>
</evidence>
<gene>
    <name evidence="1" type="ORF">DRE_00502</name>
</gene>
<dbReference type="EMBL" id="KI966410">
    <property type="protein sequence ID" value="EWC47534.1"/>
    <property type="molecule type" value="Genomic_DNA"/>
</dbReference>
<dbReference type="HOGENOM" id="CLU_1061844_0_0_1"/>
<reference evidence="1 2" key="1">
    <citation type="submission" date="2013-05" db="EMBL/GenBank/DDBJ databases">
        <title>Drechslerella stenobrocha genome reveals carnivorous origination and mechanical trapping mechanism of predatory fungi.</title>
        <authorList>
            <person name="Liu X."/>
            <person name="Zhang W."/>
            <person name="Liu K."/>
        </authorList>
    </citation>
    <scope>NUCLEOTIDE SEQUENCE [LARGE SCALE GENOMIC DNA]</scope>
    <source>
        <strain evidence="1 2">248</strain>
    </source>
</reference>
<dbReference type="Proteomes" id="UP000024837">
    <property type="component" value="Unassembled WGS sequence"/>
</dbReference>
<dbReference type="AlphaFoldDB" id="W7HVJ6"/>
<protein>
    <submittedName>
        <fullName evidence="1">Uncharacterized protein</fullName>
    </submittedName>
</protein>